<evidence type="ECO:0000256" key="6">
    <source>
        <dbReference type="SAM" id="MobiDB-lite"/>
    </source>
</evidence>
<proteinExistence type="inferred from homology"/>
<comment type="similarity">
    <text evidence="2">Belongs to the N-acetylmuramoyl-L-alanine amidase 2 family.</text>
</comment>
<dbReference type="GO" id="GO:0009253">
    <property type="term" value="P:peptidoglycan catabolic process"/>
    <property type="evidence" value="ECO:0007669"/>
    <property type="project" value="InterPro"/>
</dbReference>
<dbReference type="SUPFAM" id="SSF47090">
    <property type="entry name" value="PGBD-like"/>
    <property type="match status" value="1"/>
</dbReference>
<dbReference type="InterPro" id="IPR036365">
    <property type="entry name" value="PGBD-like_sf"/>
</dbReference>
<keyword evidence="9" id="KW-1185">Reference proteome</keyword>
<dbReference type="Gene3D" id="1.10.101.10">
    <property type="entry name" value="PGBD-like superfamily/PGBD"/>
    <property type="match status" value="1"/>
</dbReference>
<name>B2IHS0_BEII9</name>
<dbReference type="GO" id="GO:0008745">
    <property type="term" value="F:N-acetylmuramoyl-L-alanine amidase activity"/>
    <property type="evidence" value="ECO:0007669"/>
    <property type="project" value="UniProtKB-EC"/>
</dbReference>
<feature type="domain" description="N-acetylmuramoyl-L-alanine amidase" evidence="7">
    <location>
        <begin position="30"/>
        <end position="165"/>
    </location>
</feature>
<reference evidence="8 9" key="2">
    <citation type="journal article" date="2010" name="J. Bacteriol.">
        <title>Complete genome sequence of Beijerinckia indica subsp. indica.</title>
        <authorList>
            <person name="Tamas I."/>
            <person name="Dedysh S.N."/>
            <person name="Liesack W."/>
            <person name="Stott M.B."/>
            <person name="Alam M."/>
            <person name="Murrell J.C."/>
            <person name="Dunfield P.F."/>
        </authorList>
    </citation>
    <scope>NUCLEOTIDE SEQUENCE [LARGE SCALE GENOMIC DNA]</scope>
    <source>
        <strain evidence="9">ATCC 9039 / DSM 1715 / NCIMB 8712</strain>
    </source>
</reference>
<feature type="compositionally biased region" description="Basic and acidic residues" evidence="6">
    <location>
        <begin position="263"/>
        <end position="285"/>
    </location>
</feature>
<dbReference type="EMBL" id="CP001016">
    <property type="protein sequence ID" value="ACB95963.1"/>
    <property type="molecule type" value="Genomic_DNA"/>
</dbReference>
<dbReference type="SMART" id="SM00644">
    <property type="entry name" value="Ami_2"/>
    <property type="match status" value="1"/>
</dbReference>
<comment type="catalytic activity">
    <reaction evidence="1">
        <text>Hydrolyzes the link between N-acetylmuramoyl residues and L-amino acid residues in certain cell-wall glycopeptides.</text>
        <dbReference type="EC" id="3.5.1.28"/>
    </reaction>
</comment>
<dbReference type="eggNOG" id="COG3023">
    <property type="taxonomic scope" value="Bacteria"/>
</dbReference>
<dbReference type="Proteomes" id="UP000001695">
    <property type="component" value="Chromosome"/>
</dbReference>
<dbReference type="AlphaFoldDB" id="B2IHS0"/>
<dbReference type="KEGG" id="bid:Bind_2350"/>
<dbReference type="PANTHER" id="PTHR30417">
    <property type="entry name" value="N-ACETYLMURAMOYL-L-ALANINE AMIDASE AMID"/>
    <property type="match status" value="1"/>
</dbReference>
<gene>
    <name evidence="8" type="ordered locus">Bind_2350</name>
</gene>
<dbReference type="CDD" id="cd06583">
    <property type="entry name" value="PGRP"/>
    <property type="match status" value="1"/>
</dbReference>
<evidence type="ECO:0000313" key="9">
    <source>
        <dbReference type="Proteomes" id="UP000001695"/>
    </source>
</evidence>
<evidence type="ECO:0000256" key="3">
    <source>
        <dbReference type="ARBA" id="ARBA00011901"/>
    </source>
</evidence>
<dbReference type="InterPro" id="IPR036505">
    <property type="entry name" value="Amidase/PGRP_sf"/>
</dbReference>
<dbReference type="Pfam" id="PF01471">
    <property type="entry name" value="PG_binding_1"/>
    <property type="match status" value="1"/>
</dbReference>
<organism evidence="8 9">
    <name type="scientific">Beijerinckia indica subsp. indica (strain ATCC 9039 / DSM 1715 / NCIMB 8712)</name>
    <dbReference type="NCBI Taxonomy" id="395963"/>
    <lineage>
        <taxon>Bacteria</taxon>
        <taxon>Pseudomonadati</taxon>
        <taxon>Pseudomonadota</taxon>
        <taxon>Alphaproteobacteria</taxon>
        <taxon>Hyphomicrobiales</taxon>
        <taxon>Beijerinckiaceae</taxon>
        <taxon>Beijerinckia</taxon>
    </lineage>
</organism>
<dbReference type="GO" id="GO:0019867">
    <property type="term" value="C:outer membrane"/>
    <property type="evidence" value="ECO:0007669"/>
    <property type="project" value="TreeGrafter"/>
</dbReference>
<feature type="region of interest" description="Disordered" evidence="6">
    <location>
        <begin position="1"/>
        <end position="38"/>
    </location>
</feature>
<reference evidence="9" key="1">
    <citation type="submission" date="2008-03" db="EMBL/GenBank/DDBJ databases">
        <title>Complete sequence of chromosome of Beijerinckia indica subsp. indica ATCC 9039.</title>
        <authorList>
            <consortium name="US DOE Joint Genome Institute"/>
            <person name="Copeland A."/>
            <person name="Lucas S."/>
            <person name="Lapidus A."/>
            <person name="Glavina del Rio T."/>
            <person name="Dalin E."/>
            <person name="Tice H."/>
            <person name="Bruce D."/>
            <person name="Goodwin L."/>
            <person name="Pitluck S."/>
            <person name="LaButti K."/>
            <person name="Schmutz J."/>
            <person name="Larimer F."/>
            <person name="Land M."/>
            <person name="Hauser L."/>
            <person name="Kyrpides N."/>
            <person name="Mikhailova N."/>
            <person name="Dunfield P.F."/>
            <person name="Dedysh S.N."/>
            <person name="Liesack W."/>
            <person name="Saw J.H."/>
            <person name="Alam M."/>
            <person name="Chen Y."/>
            <person name="Murrell J.C."/>
            <person name="Richardson P."/>
        </authorList>
    </citation>
    <scope>NUCLEOTIDE SEQUENCE [LARGE SCALE GENOMIC DNA]</scope>
    <source>
        <strain evidence="9">ATCC 9039 / DSM 1715 / NCIMB 8712</strain>
    </source>
</reference>
<dbReference type="Gene3D" id="3.40.80.10">
    <property type="entry name" value="Peptidoglycan recognition protein-like"/>
    <property type="match status" value="1"/>
</dbReference>
<evidence type="ECO:0000256" key="1">
    <source>
        <dbReference type="ARBA" id="ARBA00001561"/>
    </source>
</evidence>
<evidence type="ECO:0000259" key="7">
    <source>
        <dbReference type="SMART" id="SM00644"/>
    </source>
</evidence>
<keyword evidence="5" id="KW-0961">Cell wall biogenesis/degradation</keyword>
<dbReference type="PANTHER" id="PTHR30417:SF1">
    <property type="entry name" value="N-ACETYLMURAMOYL-L-ALANINE AMIDASE AMID"/>
    <property type="match status" value="1"/>
</dbReference>
<sequence>MTLKPPSDDPGTTPSFTGDTPLVNDVHPSPNHGDRKGRQPDAIILHHTAMVSGEAALLRLCDPAAEVSAHYLVWEDGRISQLVAEKHRAWHAGQSYWAGERDMNSVSIGIELVHPGPEGGSPPYEEAQIAATIALCLDIMRRRSIPAARVLGHCDIAPDRKDDPSAHFPWAQLAAAGVGLYVPPSPIVEGPRHQNGEHGQHIETLQSLLAILGYGLSITNLYGMKTEAVVRAFQRHYRPALIDGIADVSTIETLKALLAARSAADKPQKVSSHPPEKAEKAEKPAKPQTAVSAETLAPKGRWLN</sequence>
<feature type="region of interest" description="Disordered" evidence="6">
    <location>
        <begin position="262"/>
        <end position="304"/>
    </location>
</feature>
<dbReference type="GO" id="GO:0009254">
    <property type="term" value="P:peptidoglycan turnover"/>
    <property type="evidence" value="ECO:0007669"/>
    <property type="project" value="TreeGrafter"/>
</dbReference>
<dbReference type="InterPro" id="IPR002477">
    <property type="entry name" value="Peptidoglycan-bd-like"/>
</dbReference>
<evidence type="ECO:0000313" key="8">
    <source>
        <dbReference type="EMBL" id="ACB95963.1"/>
    </source>
</evidence>
<evidence type="ECO:0000256" key="4">
    <source>
        <dbReference type="ARBA" id="ARBA00022801"/>
    </source>
</evidence>
<dbReference type="RefSeq" id="WP_012385316.1">
    <property type="nucleotide sequence ID" value="NC_010581.1"/>
</dbReference>
<dbReference type="InterPro" id="IPR051206">
    <property type="entry name" value="NAMLAA_amidase_2"/>
</dbReference>
<keyword evidence="4" id="KW-0378">Hydrolase</keyword>
<dbReference type="HOGENOM" id="CLU_049290_2_2_5"/>
<dbReference type="InterPro" id="IPR002502">
    <property type="entry name" value="Amidase_domain"/>
</dbReference>
<protein>
    <recommendedName>
        <fullName evidence="3">N-acetylmuramoyl-L-alanine amidase</fullName>
        <ecNumber evidence="3">3.5.1.28</ecNumber>
    </recommendedName>
</protein>
<evidence type="ECO:0000256" key="2">
    <source>
        <dbReference type="ARBA" id="ARBA00007553"/>
    </source>
</evidence>
<dbReference type="Pfam" id="PF01510">
    <property type="entry name" value="Amidase_2"/>
    <property type="match status" value="1"/>
</dbReference>
<accession>B2IHS0</accession>
<dbReference type="STRING" id="395963.Bind_2350"/>
<dbReference type="SUPFAM" id="SSF55846">
    <property type="entry name" value="N-acetylmuramoyl-L-alanine amidase-like"/>
    <property type="match status" value="1"/>
</dbReference>
<dbReference type="OrthoDB" id="9794842at2"/>
<dbReference type="GO" id="GO:0071555">
    <property type="term" value="P:cell wall organization"/>
    <property type="evidence" value="ECO:0007669"/>
    <property type="project" value="UniProtKB-KW"/>
</dbReference>
<evidence type="ECO:0000256" key="5">
    <source>
        <dbReference type="ARBA" id="ARBA00023316"/>
    </source>
</evidence>
<dbReference type="InterPro" id="IPR036366">
    <property type="entry name" value="PGBDSf"/>
</dbReference>
<dbReference type="EC" id="3.5.1.28" evidence="3"/>